<feature type="coiled-coil region" evidence="1">
    <location>
        <begin position="87"/>
        <end position="143"/>
    </location>
</feature>
<protein>
    <submittedName>
        <fullName evidence="2">Uncharacterized protein</fullName>
    </submittedName>
</protein>
<accession>A0A380MZS6</accession>
<keyword evidence="3" id="KW-1185">Reference proteome</keyword>
<gene>
    <name evidence="2" type="ORF">NCTC13337_02404</name>
</gene>
<evidence type="ECO:0000313" key="2">
    <source>
        <dbReference type="EMBL" id="SUO97383.1"/>
    </source>
</evidence>
<reference evidence="2 3" key="1">
    <citation type="submission" date="2018-06" db="EMBL/GenBank/DDBJ databases">
        <authorList>
            <consortium name="Pathogen Informatics"/>
            <person name="Doyle S."/>
        </authorList>
    </citation>
    <scope>NUCLEOTIDE SEQUENCE [LARGE SCALE GENOMIC DNA]</scope>
    <source>
        <strain evidence="2 3">NCTC13337</strain>
    </source>
</reference>
<proteinExistence type="predicted"/>
<keyword evidence="1" id="KW-0175">Coiled coil</keyword>
<organism evidence="2 3">
    <name type="scientific">Suttonella ornithocola</name>
    <dbReference type="NCBI Taxonomy" id="279832"/>
    <lineage>
        <taxon>Bacteria</taxon>
        <taxon>Pseudomonadati</taxon>
        <taxon>Pseudomonadota</taxon>
        <taxon>Gammaproteobacteria</taxon>
        <taxon>Cardiobacteriales</taxon>
        <taxon>Cardiobacteriaceae</taxon>
        <taxon>Suttonella</taxon>
    </lineage>
</organism>
<name>A0A380MZS6_9GAMM</name>
<dbReference type="AlphaFoldDB" id="A0A380MZS6"/>
<dbReference type="EMBL" id="UHIC01000001">
    <property type="protein sequence ID" value="SUO97383.1"/>
    <property type="molecule type" value="Genomic_DNA"/>
</dbReference>
<sequence>MRLPAQFQATNIRPYDERLHHDITQRKNNSLKHINERNLGYFEQETQKLDEWADDLKLGLETAIKEVDYQIKEIRHNATTAATLEEKLHYQKQQRELEGKRNKLRRELYDKQDAIDAKRNELIEQLEAQLEQKVTEKILFQIEWEMM</sequence>
<dbReference type="Proteomes" id="UP000254601">
    <property type="component" value="Unassembled WGS sequence"/>
</dbReference>
<evidence type="ECO:0000313" key="3">
    <source>
        <dbReference type="Proteomes" id="UP000254601"/>
    </source>
</evidence>
<evidence type="ECO:0000256" key="1">
    <source>
        <dbReference type="SAM" id="Coils"/>
    </source>
</evidence>